<dbReference type="SUPFAM" id="SSF63451">
    <property type="entry name" value="LEM domain"/>
    <property type="match status" value="1"/>
</dbReference>
<dbReference type="Gene3D" id="1.25.40.20">
    <property type="entry name" value="Ankyrin repeat-containing domain"/>
    <property type="match status" value="1"/>
</dbReference>
<keyword evidence="4" id="KW-1185">Reference proteome</keyword>
<dbReference type="SMART" id="SM00540">
    <property type="entry name" value="LEM"/>
    <property type="match status" value="1"/>
</dbReference>
<feature type="compositionally biased region" description="Polar residues" evidence="2">
    <location>
        <begin position="502"/>
        <end position="519"/>
    </location>
</feature>
<dbReference type="Pfam" id="PF22945">
    <property type="entry name" value="LEM-3_GIY-YIG"/>
    <property type="match status" value="1"/>
</dbReference>
<dbReference type="PROSITE" id="PS50954">
    <property type="entry name" value="LEM"/>
    <property type="match status" value="1"/>
</dbReference>
<name>A0A6P8YKW9_THRPL</name>
<evidence type="ECO:0000313" key="5">
    <source>
        <dbReference type="RefSeq" id="XP_034237690.1"/>
    </source>
</evidence>
<dbReference type="Gene3D" id="1.10.720.40">
    <property type="match status" value="1"/>
</dbReference>
<dbReference type="AlphaFoldDB" id="A0A6P8YKW9"/>
<feature type="region of interest" description="Disordered" evidence="2">
    <location>
        <begin position="483"/>
        <end position="519"/>
    </location>
</feature>
<dbReference type="Pfam" id="PF03020">
    <property type="entry name" value="LEM"/>
    <property type="match status" value="1"/>
</dbReference>
<dbReference type="KEGG" id="tpal:117643117"/>
<dbReference type="PROSITE" id="PS50297">
    <property type="entry name" value="ANK_REP_REGION"/>
    <property type="match status" value="1"/>
</dbReference>
<dbReference type="InterPro" id="IPR011015">
    <property type="entry name" value="LEM/LEM-like_dom_sf"/>
</dbReference>
<dbReference type="GO" id="GO:0005737">
    <property type="term" value="C:cytoplasm"/>
    <property type="evidence" value="ECO:0007669"/>
    <property type="project" value="TreeGrafter"/>
</dbReference>
<evidence type="ECO:0000256" key="1">
    <source>
        <dbReference type="PROSITE-ProRule" id="PRU00023"/>
    </source>
</evidence>
<dbReference type="GO" id="GO:0005654">
    <property type="term" value="C:nucleoplasm"/>
    <property type="evidence" value="ECO:0007669"/>
    <property type="project" value="TreeGrafter"/>
</dbReference>
<evidence type="ECO:0000313" key="4">
    <source>
        <dbReference type="Proteomes" id="UP000515158"/>
    </source>
</evidence>
<keyword evidence="1" id="KW-0040">ANK repeat</keyword>
<dbReference type="Proteomes" id="UP000515158">
    <property type="component" value="Unplaced"/>
</dbReference>
<dbReference type="Pfam" id="PF12796">
    <property type="entry name" value="Ank_2"/>
    <property type="match status" value="1"/>
</dbReference>
<protein>
    <submittedName>
        <fullName evidence="5">Uncharacterized protein LOC117643117</fullName>
    </submittedName>
</protein>
<dbReference type="GO" id="GO:0004520">
    <property type="term" value="F:DNA endonuclease activity"/>
    <property type="evidence" value="ECO:0007669"/>
    <property type="project" value="TreeGrafter"/>
</dbReference>
<dbReference type="FunCoup" id="A0A6P8YKW9">
    <property type="interactions" value="483"/>
</dbReference>
<accession>A0A6P8YKW9</accession>
<dbReference type="PANTHER" id="PTHR46427:SF1">
    <property type="entry name" value="ANKYRIN REPEAT AND LEM DOMAIN-CONTAINING PROTEIN 1"/>
    <property type="match status" value="1"/>
</dbReference>
<dbReference type="CDD" id="cd12934">
    <property type="entry name" value="LEM"/>
    <property type="match status" value="1"/>
</dbReference>
<dbReference type="InterPro" id="IPR036770">
    <property type="entry name" value="Ankyrin_rpt-contain_sf"/>
</dbReference>
<evidence type="ECO:0000256" key="2">
    <source>
        <dbReference type="SAM" id="MobiDB-lite"/>
    </source>
</evidence>
<organism evidence="5">
    <name type="scientific">Thrips palmi</name>
    <name type="common">Melon thrips</name>
    <dbReference type="NCBI Taxonomy" id="161013"/>
    <lineage>
        <taxon>Eukaryota</taxon>
        <taxon>Metazoa</taxon>
        <taxon>Ecdysozoa</taxon>
        <taxon>Arthropoda</taxon>
        <taxon>Hexapoda</taxon>
        <taxon>Insecta</taxon>
        <taxon>Pterygota</taxon>
        <taxon>Neoptera</taxon>
        <taxon>Paraneoptera</taxon>
        <taxon>Thysanoptera</taxon>
        <taxon>Terebrantia</taxon>
        <taxon>Thripoidea</taxon>
        <taxon>Thripidae</taxon>
        <taxon>Thrips</taxon>
    </lineage>
</organism>
<gene>
    <name evidence="5" type="primary">LOC117643117</name>
</gene>
<feature type="domain" description="LEM" evidence="3">
    <location>
        <begin position="582"/>
        <end position="626"/>
    </location>
</feature>
<dbReference type="GO" id="GO:0000712">
    <property type="term" value="P:resolution of meiotic recombination intermediates"/>
    <property type="evidence" value="ECO:0007669"/>
    <property type="project" value="TreeGrafter"/>
</dbReference>
<dbReference type="InterPro" id="IPR003887">
    <property type="entry name" value="LEM_dom"/>
</dbReference>
<dbReference type="GO" id="GO:0000724">
    <property type="term" value="P:double-strand break repair via homologous recombination"/>
    <property type="evidence" value="ECO:0007669"/>
    <property type="project" value="TreeGrafter"/>
</dbReference>
<sequence length="846" mass="94345">MSPKGYETKESLALQLFEAVEEQNIQDIFRLLDHNRADPNIVIPEKGVSPFHLVIGSDCAYFAEEATRAFLQRNGNPNVRSEDGLTPVHVAAVWGRTGLLVLLLSCGGDPSLRDNEEGRTPLHLALKEKHWEAALILQRYQLMDRRHRHSGVHPTQRFNMNLETIVVNAGEMQAEYAASPQNNMYPILSPVPGPKKGNNGCGWNIEPLETQEYVRQWCHKEFTPVTSTPTHHKPLNCSDLVYNQETLLNGSPVCKTPNITSSKVMTPKNVDFGANNLAPANAQPSKSAPKPSTDVRKNLFLELKKRFNGLKQSFDSAKDDSGKANNFERKGSFGYFRRKSAAKLKSSNPQVTVPALARNDSKSCISENLSFVTSRSVDSPSGENATDQNADCEIKSSLENSPVDEVDAVPLNGSQDTSVEWIASQSCFSEELSPNSSHSQSYFTCDEGPTLARSEILPIVALGDLRMEAVPIIPEPPVPPVLPLSKQNEIPQRPPRRKQLKAMNTTNPESAPSSVPSTTSFGTIVSEEYRYTDDDAGVVLIESHLLVKPVDVPSPSDTESVVSVPHTVISDTRTIASDVSSVPASFLYDSIALRKELKSLGEDVGPITSTTKKVYLRRLYRLKKRNSGPSSVSCVTTFTPELQRVLNSEEWESDIMNYAKYEMLMSAPFENPDPNRRWREGVAKSSFNYLLLDPRISQNLPATVTSQNLSTWRQFISSVFYIGKGKRSRPYAHLYQAVHSWNRREIVRSQNAKIQRILDIWKDGHGVVCLHVFQNVIPVEAFTREAAMIDAIGSNNIVNLKSGEYYGPASTWRTRQKRQLGVHLLYRAMRIFLCDGERQLRPGDID</sequence>
<dbReference type="InParanoid" id="A0A6P8YKW9"/>
<dbReference type="PANTHER" id="PTHR46427">
    <property type="entry name" value="ANKYRIN REPEAT AND LEM DOMAIN-CONTAINING PROTEIN 1"/>
    <property type="match status" value="1"/>
</dbReference>
<evidence type="ECO:0000259" key="3">
    <source>
        <dbReference type="PROSITE" id="PS50954"/>
    </source>
</evidence>
<dbReference type="CDD" id="cd10454">
    <property type="entry name" value="GIY-YIG_COG3680_Meta"/>
    <property type="match status" value="1"/>
</dbReference>
<feature type="repeat" description="ANK" evidence="1">
    <location>
        <begin position="83"/>
        <end position="115"/>
    </location>
</feature>
<dbReference type="InterPro" id="IPR002110">
    <property type="entry name" value="Ankyrin_rpt"/>
</dbReference>
<dbReference type="PROSITE" id="PS50088">
    <property type="entry name" value="ANK_REPEAT"/>
    <property type="match status" value="1"/>
</dbReference>
<dbReference type="SUPFAM" id="SSF48403">
    <property type="entry name" value="Ankyrin repeat"/>
    <property type="match status" value="1"/>
</dbReference>
<dbReference type="RefSeq" id="XP_034237690.1">
    <property type="nucleotide sequence ID" value="XM_034381799.1"/>
</dbReference>
<dbReference type="InterPro" id="IPR034998">
    <property type="entry name" value="ANKLE1"/>
</dbReference>
<proteinExistence type="predicted"/>
<dbReference type="GeneID" id="117643117"/>
<dbReference type="OrthoDB" id="1601181at2759"/>
<dbReference type="SMART" id="SM00248">
    <property type="entry name" value="ANK"/>
    <property type="match status" value="3"/>
</dbReference>
<reference evidence="5" key="1">
    <citation type="submission" date="2025-08" db="UniProtKB">
        <authorList>
            <consortium name="RefSeq"/>
        </authorList>
    </citation>
    <scope>IDENTIFICATION</scope>
    <source>
        <tissue evidence="5">Total insect</tissue>
    </source>
</reference>